<reference evidence="2" key="1">
    <citation type="journal article" date="2022" name="Mol. Ecol. Resour.">
        <title>The genomes of chicory, endive, great burdock and yacon provide insights into Asteraceae palaeo-polyploidization history and plant inulin production.</title>
        <authorList>
            <person name="Fan W."/>
            <person name="Wang S."/>
            <person name="Wang H."/>
            <person name="Wang A."/>
            <person name="Jiang F."/>
            <person name="Liu H."/>
            <person name="Zhao H."/>
            <person name="Xu D."/>
            <person name="Zhang Y."/>
        </authorList>
    </citation>
    <scope>NUCLEOTIDE SEQUENCE [LARGE SCALE GENOMIC DNA]</scope>
    <source>
        <strain evidence="2">cv. Punajuju</strain>
    </source>
</reference>
<accession>A0ACB9H6C1</accession>
<dbReference type="Proteomes" id="UP001055811">
    <property type="component" value="Linkage Group LG01"/>
</dbReference>
<keyword evidence="2" id="KW-1185">Reference proteome</keyword>
<sequence length="166" mass="19068">MSVRPAFCRLRFNSFTRFILFGNNLKSQPGFEGGIKDMKPGGKRRIIIPPELGPPAVLKQFGGGGYGVLLFHFQHFQRDIVRDVEGNIVTGSKQVEIDRSLDVEKEPALTGQEQQLHFNSLKKKFKDKMSEFQALRESIHQEHREVVERHFYTGSKLKLNIKKLET</sequence>
<gene>
    <name evidence="1" type="ORF">L2E82_05193</name>
</gene>
<name>A0ACB9H6C1_CICIN</name>
<reference evidence="1 2" key="2">
    <citation type="journal article" date="2022" name="Mol. Ecol. Resour.">
        <title>The genomes of chicory, endive, great burdock and yacon provide insights into Asteraceae paleo-polyploidization history and plant inulin production.</title>
        <authorList>
            <person name="Fan W."/>
            <person name="Wang S."/>
            <person name="Wang H."/>
            <person name="Wang A."/>
            <person name="Jiang F."/>
            <person name="Liu H."/>
            <person name="Zhao H."/>
            <person name="Xu D."/>
            <person name="Zhang Y."/>
        </authorList>
    </citation>
    <scope>NUCLEOTIDE SEQUENCE [LARGE SCALE GENOMIC DNA]</scope>
    <source>
        <strain evidence="2">cv. Punajuju</strain>
        <tissue evidence="1">Leaves</tissue>
    </source>
</reference>
<proteinExistence type="predicted"/>
<comment type="caution">
    <text evidence="1">The sequence shown here is derived from an EMBL/GenBank/DDBJ whole genome shotgun (WGS) entry which is preliminary data.</text>
</comment>
<organism evidence="1 2">
    <name type="scientific">Cichorium intybus</name>
    <name type="common">Chicory</name>
    <dbReference type="NCBI Taxonomy" id="13427"/>
    <lineage>
        <taxon>Eukaryota</taxon>
        <taxon>Viridiplantae</taxon>
        <taxon>Streptophyta</taxon>
        <taxon>Embryophyta</taxon>
        <taxon>Tracheophyta</taxon>
        <taxon>Spermatophyta</taxon>
        <taxon>Magnoliopsida</taxon>
        <taxon>eudicotyledons</taxon>
        <taxon>Gunneridae</taxon>
        <taxon>Pentapetalae</taxon>
        <taxon>asterids</taxon>
        <taxon>campanulids</taxon>
        <taxon>Asterales</taxon>
        <taxon>Asteraceae</taxon>
        <taxon>Cichorioideae</taxon>
        <taxon>Cichorieae</taxon>
        <taxon>Cichoriinae</taxon>
        <taxon>Cichorium</taxon>
    </lineage>
</organism>
<evidence type="ECO:0000313" key="1">
    <source>
        <dbReference type="EMBL" id="KAI3791424.1"/>
    </source>
</evidence>
<evidence type="ECO:0000313" key="2">
    <source>
        <dbReference type="Proteomes" id="UP001055811"/>
    </source>
</evidence>
<dbReference type="EMBL" id="CM042009">
    <property type="protein sequence ID" value="KAI3791424.1"/>
    <property type="molecule type" value="Genomic_DNA"/>
</dbReference>
<protein>
    <submittedName>
        <fullName evidence="1">Uncharacterized protein</fullName>
    </submittedName>
</protein>